<gene>
    <name evidence="2" type="ORF">Kalk_14615</name>
</gene>
<dbReference type="RefSeq" id="WP_101894953.1">
    <property type="nucleotide sequence ID" value="NZ_CP022684.1"/>
</dbReference>
<proteinExistence type="predicted"/>
<protein>
    <submittedName>
        <fullName evidence="2">Uncharacterized protein</fullName>
    </submittedName>
</protein>
<sequence length="175" mass="20006">MDESILESIKFLKSKKSFQERKQRQLEKSNPNAAARHAESAEGFAKIISWFEECLANPPKRPVSSDDVEGLFSLNPLDIDDLPEDFREEISITEGDKQDAQIIELMRIANRPLDLNEILIACWRKYNVQHKRNQLTARLYRLSKRGEIHPVNKGTYALGAGPESGQEDEAQEQLI</sequence>
<feature type="region of interest" description="Disordered" evidence="1">
    <location>
        <begin position="153"/>
        <end position="175"/>
    </location>
</feature>
<keyword evidence="3" id="KW-1185">Reference proteome</keyword>
<evidence type="ECO:0000313" key="2">
    <source>
        <dbReference type="EMBL" id="AUM13578.1"/>
    </source>
</evidence>
<dbReference type="KEGG" id="kak:Kalk_14615"/>
<feature type="compositionally biased region" description="Acidic residues" evidence="1">
    <location>
        <begin position="165"/>
        <end position="175"/>
    </location>
</feature>
<evidence type="ECO:0000256" key="1">
    <source>
        <dbReference type="SAM" id="MobiDB-lite"/>
    </source>
</evidence>
<dbReference type="Proteomes" id="UP000235116">
    <property type="component" value="Chromosome"/>
</dbReference>
<organism evidence="2 3">
    <name type="scientific">Ketobacter alkanivorans</name>
    <dbReference type="NCBI Taxonomy" id="1917421"/>
    <lineage>
        <taxon>Bacteria</taxon>
        <taxon>Pseudomonadati</taxon>
        <taxon>Pseudomonadota</taxon>
        <taxon>Gammaproteobacteria</taxon>
        <taxon>Pseudomonadales</taxon>
        <taxon>Ketobacteraceae</taxon>
        <taxon>Ketobacter</taxon>
    </lineage>
</organism>
<dbReference type="EMBL" id="CP022684">
    <property type="protein sequence ID" value="AUM13578.1"/>
    <property type="molecule type" value="Genomic_DNA"/>
</dbReference>
<evidence type="ECO:0000313" key="3">
    <source>
        <dbReference type="Proteomes" id="UP000235116"/>
    </source>
</evidence>
<accession>A0A2K9LML3</accession>
<name>A0A2K9LML3_9GAMM</name>
<reference evidence="3" key="1">
    <citation type="submission" date="2017-08" db="EMBL/GenBank/DDBJ databases">
        <title>Direct submision.</title>
        <authorList>
            <person name="Kim S.-J."/>
            <person name="Rhee S.-K."/>
        </authorList>
    </citation>
    <scope>NUCLEOTIDE SEQUENCE [LARGE SCALE GENOMIC DNA]</scope>
    <source>
        <strain evidence="3">GI5</strain>
    </source>
</reference>
<dbReference type="AlphaFoldDB" id="A0A2K9LML3"/>